<name>A0AAQ2UW07_OENOE</name>
<dbReference type="EMBL" id="LR031358">
    <property type="protein sequence ID" value="VDB99214.1"/>
    <property type="molecule type" value="Genomic_DNA"/>
</dbReference>
<evidence type="ECO:0000313" key="3">
    <source>
        <dbReference type="Proteomes" id="UP000294726"/>
    </source>
</evidence>
<dbReference type="CDD" id="cd00093">
    <property type="entry name" value="HTH_XRE"/>
    <property type="match status" value="1"/>
</dbReference>
<reference evidence="2 3" key="1">
    <citation type="submission" date="2018-08" db="EMBL/GenBank/DDBJ databases">
        <authorList>
            <person name="Lorentzen P. G. S. M."/>
        </authorList>
    </citation>
    <scope>NUCLEOTIDE SEQUENCE [LARGE SCALE GENOMIC DNA]</scope>
    <source>
        <strain evidence="2 3">CRBO_1381</strain>
    </source>
</reference>
<dbReference type="SMART" id="SM00530">
    <property type="entry name" value="HTH_XRE"/>
    <property type="match status" value="1"/>
</dbReference>
<dbReference type="SUPFAM" id="SSF47413">
    <property type="entry name" value="lambda repressor-like DNA-binding domains"/>
    <property type="match status" value="1"/>
</dbReference>
<protein>
    <submittedName>
        <fullName evidence="2">XRE family transcriptional regulator</fullName>
    </submittedName>
</protein>
<dbReference type="GO" id="GO:0003677">
    <property type="term" value="F:DNA binding"/>
    <property type="evidence" value="ECO:0007669"/>
    <property type="project" value="InterPro"/>
</dbReference>
<sequence length="155" mass="18998">MHIVRRRDHDRYGQTFKELRIAKGVSLSNAAKNVVSKSFLSRFERDQSNIVFDKLYRLLLNINFSVEEFVYINNQRNNRYQPFHYEDTKDYVDQQIIENSNKLGKYYYQRWINNQIEYDYVNFLKEKSIMEKHHIAKVSQKEKQFLYNYLFAKET</sequence>
<dbReference type="Proteomes" id="UP000294726">
    <property type="component" value="Chromosome"/>
</dbReference>
<proteinExistence type="predicted"/>
<evidence type="ECO:0000313" key="2">
    <source>
        <dbReference type="EMBL" id="VDB99214.1"/>
    </source>
</evidence>
<dbReference type="AlphaFoldDB" id="A0AAQ2UW07"/>
<dbReference type="PROSITE" id="PS50943">
    <property type="entry name" value="HTH_CROC1"/>
    <property type="match status" value="1"/>
</dbReference>
<dbReference type="InterPro" id="IPR053163">
    <property type="entry name" value="HTH-type_regulator_Rgg"/>
</dbReference>
<dbReference type="InterPro" id="IPR001387">
    <property type="entry name" value="Cro/C1-type_HTH"/>
</dbReference>
<dbReference type="PANTHER" id="PTHR37038">
    <property type="entry name" value="TRANSCRIPTIONAL REGULATOR-RELATED"/>
    <property type="match status" value="1"/>
</dbReference>
<feature type="domain" description="HTH cro/C1-type" evidence="1">
    <location>
        <begin position="16"/>
        <end position="69"/>
    </location>
</feature>
<evidence type="ECO:0000259" key="1">
    <source>
        <dbReference type="PROSITE" id="PS50943"/>
    </source>
</evidence>
<organism evidence="2 3">
    <name type="scientific">Oenococcus oeni</name>
    <name type="common">Leuconostoc oenos</name>
    <dbReference type="NCBI Taxonomy" id="1247"/>
    <lineage>
        <taxon>Bacteria</taxon>
        <taxon>Bacillati</taxon>
        <taxon>Bacillota</taxon>
        <taxon>Bacilli</taxon>
        <taxon>Lactobacillales</taxon>
        <taxon>Lactobacillaceae</taxon>
        <taxon>Oenococcus</taxon>
    </lineage>
</organism>
<dbReference type="Gene3D" id="1.10.260.40">
    <property type="entry name" value="lambda repressor-like DNA-binding domains"/>
    <property type="match status" value="1"/>
</dbReference>
<gene>
    <name evidence="2" type="ORF">OENI_1812</name>
</gene>
<dbReference type="InterPro" id="IPR010982">
    <property type="entry name" value="Lambda_DNA-bd_dom_sf"/>
</dbReference>
<accession>A0AAQ2UW07</accession>
<dbReference type="RefSeq" id="WP_002816852.1">
    <property type="nucleotide sequence ID" value="NZ_CP027431.1"/>
</dbReference>